<accession>A0ABR1G4Y4</accession>
<keyword evidence="3" id="KW-1185">Reference proteome</keyword>
<name>A0ABR1G4Y4_AURAN</name>
<organism evidence="2 3">
    <name type="scientific">Aureococcus anophagefferens</name>
    <name type="common">Harmful bloom alga</name>
    <dbReference type="NCBI Taxonomy" id="44056"/>
    <lineage>
        <taxon>Eukaryota</taxon>
        <taxon>Sar</taxon>
        <taxon>Stramenopiles</taxon>
        <taxon>Ochrophyta</taxon>
        <taxon>Pelagophyceae</taxon>
        <taxon>Pelagomonadales</taxon>
        <taxon>Pelagomonadaceae</taxon>
        <taxon>Aureococcus</taxon>
    </lineage>
</organism>
<evidence type="ECO:0000313" key="3">
    <source>
        <dbReference type="Proteomes" id="UP001363151"/>
    </source>
</evidence>
<reference evidence="2 3" key="1">
    <citation type="submission" date="2024-03" db="EMBL/GenBank/DDBJ databases">
        <title>Aureococcus anophagefferens CCMP1851 and Kratosvirus quantuckense: Draft genome of a second virus-susceptible host strain in the model system.</title>
        <authorList>
            <person name="Chase E."/>
            <person name="Truchon A.R."/>
            <person name="Schepens W."/>
            <person name="Wilhelm S.W."/>
        </authorList>
    </citation>
    <scope>NUCLEOTIDE SEQUENCE [LARGE SCALE GENOMIC DNA]</scope>
    <source>
        <strain evidence="2 3">CCMP1851</strain>
    </source>
</reference>
<dbReference type="EMBL" id="JBBJCI010000123">
    <property type="protein sequence ID" value="KAK7247964.1"/>
    <property type="molecule type" value="Genomic_DNA"/>
</dbReference>
<protein>
    <submittedName>
        <fullName evidence="2">Uncharacterized protein</fullName>
    </submittedName>
</protein>
<evidence type="ECO:0000313" key="2">
    <source>
        <dbReference type="EMBL" id="KAK7247964.1"/>
    </source>
</evidence>
<proteinExistence type="predicted"/>
<sequence length="147" mass="16297">MRLFRGRRLSFTKKTAGASPSRVTPEHAAALADPVMQTMRAQLFREEALRAPGDKTYEVPMPADAPSPTPTRGAKPFAEQFQKEASKGSRYAAARDAFWGGDDDETDYQEECAKFGGRIGEADRERVAARITETTRFLRGLAEDKAR</sequence>
<comment type="caution">
    <text evidence="2">The sequence shown here is derived from an EMBL/GenBank/DDBJ whole genome shotgun (WGS) entry which is preliminary data.</text>
</comment>
<dbReference type="Proteomes" id="UP001363151">
    <property type="component" value="Unassembled WGS sequence"/>
</dbReference>
<feature type="compositionally biased region" description="Basic residues" evidence="1">
    <location>
        <begin position="1"/>
        <end position="11"/>
    </location>
</feature>
<feature type="region of interest" description="Disordered" evidence="1">
    <location>
        <begin position="1"/>
        <end position="25"/>
    </location>
</feature>
<evidence type="ECO:0000256" key="1">
    <source>
        <dbReference type="SAM" id="MobiDB-lite"/>
    </source>
</evidence>
<feature type="region of interest" description="Disordered" evidence="1">
    <location>
        <begin position="50"/>
        <end position="91"/>
    </location>
</feature>
<gene>
    <name evidence="2" type="ORF">SO694_00085171</name>
</gene>